<keyword evidence="1" id="KW-0489">Methyltransferase</keyword>
<evidence type="ECO:0000313" key="1">
    <source>
        <dbReference type="EMBL" id="SCM66611.1"/>
    </source>
</evidence>
<dbReference type="GO" id="GO:0032259">
    <property type="term" value="P:methylation"/>
    <property type="evidence" value="ECO:0007669"/>
    <property type="project" value="UniProtKB-KW"/>
</dbReference>
<reference evidence="2" key="1">
    <citation type="submission" date="2016-09" db="EMBL/GenBank/DDBJ databases">
        <authorList>
            <person name="Wibberg D."/>
        </authorList>
    </citation>
    <scope>NUCLEOTIDE SEQUENCE [LARGE SCALE GENOMIC DNA]</scope>
</reference>
<evidence type="ECO:0000313" key="2">
    <source>
        <dbReference type="Proteomes" id="UP000184085"/>
    </source>
</evidence>
<keyword evidence="1" id="KW-0808">Transferase</keyword>
<dbReference type="EMBL" id="FMJB01000030">
    <property type="protein sequence ID" value="SCM66611.1"/>
    <property type="molecule type" value="Genomic_DNA"/>
</dbReference>
<proteinExistence type="predicted"/>
<keyword evidence="2" id="KW-1185">Reference proteome</keyword>
<organism evidence="1 2">
    <name type="scientific">Donghicola eburneus</name>
    <dbReference type="NCBI Taxonomy" id="393278"/>
    <lineage>
        <taxon>Bacteria</taxon>
        <taxon>Pseudomonadati</taxon>
        <taxon>Pseudomonadota</taxon>
        <taxon>Alphaproteobacteria</taxon>
        <taxon>Rhodobacterales</taxon>
        <taxon>Roseobacteraceae</taxon>
        <taxon>Donghicola</taxon>
    </lineage>
</organism>
<name>A0A1M4MVV2_9RHOB</name>
<gene>
    <name evidence="1" type="ORF">KARMA_0790</name>
</gene>
<protein>
    <submittedName>
        <fullName evidence="1">Putative methyltransferase</fullName>
    </submittedName>
</protein>
<dbReference type="Proteomes" id="UP000184085">
    <property type="component" value="Unassembled WGS sequence"/>
</dbReference>
<accession>A0A1M4MVV2</accession>
<sequence length="71" mass="7780">MRSQVYIADTHRLGPAFEAQSLRRKFGLRNSFSYCPPAVQSRISVLGLESQLANIFLTTGSPSLGSTHPQS</sequence>
<dbReference type="AlphaFoldDB" id="A0A1M4MVV2"/>
<dbReference type="GO" id="GO:0008168">
    <property type="term" value="F:methyltransferase activity"/>
    <property type="evidence" value="ECO:0007669"/>
    <property type="project" value="UniProtKB-KW"/>
</dbReference>